<keyword evidence="1" id="KW-0472">Membrane</keyword>
<dbReference type="PROSITE" id="PS51781">
    <property type="entry name" value="SH3B"/>
    <property type="match status" value="1"/>
</dbReference>
<dbReference type="AlphaFoldDB" id="A0A1H4EGZ3"/>
<dbReference type="InterPro" id="IPR017592">
    <property type="entry name" value="Pilus_assmbl_Flp-typ_CpaB"/>
</dbReference>
<proteinExistence type="predicted"/>
<keyword evidence="4" id="KW-1185">Reference proteome</keyword>
<keyword evidence="1" id="KW-0812">Transmembrane</keyword>
<feature type="transmembrane region" description="Helical" evidence="1">
    <location>
        <begin position="6"/>
        <end position="25"/>
    </location>
</feature>
<evidence type="ECO:0000256" key="1">
    <source>
        <dbReference type="SAM" id="Phobius"/>
    </source>
</evidence>
<evidence type="ECO:0000313" key="4">
    <source>
        <dbReference type="Proteomes" id="UP000198584"/>
    </source>
</evidence>
<dbReference type="Gene3D" id="3.90.1210.10">
    <property type="entry name" value="Antifreeze-like/N-acetylneuraminic acid synthase C-terminal domain"/>
    <property type="match status" value="1"/>
</dbReference>
<dbReference type="OrthoDB" id="1757906at2"/>
<dbReference type="InterPro" id="IPR003646">
    <property type="entry name" value="SH3-like_bac-type"/>
</dbReference>
<evidence type="ECO:0000313" key="3">
    <source>
        <dbReference type="EMBL" id="SEA83860.1"/>
    </source>
</evidence>
<accession>A0A1H4EGZ3</accession>
<dbReference type="EMBL" id="FNQR01000009">
    <property type="protein sequence ID" value="SEA83860.1"/>
    <property type="molecule type" value="Genomic_DNA"/>
</dbReference>
<keyword evidence="1" id="KW-1133">Transmembrane helix</keyword>
<protein>
    <submittedName>
        <fullName evidence="3">Pilus assembly protein CpaB</fullName>
    </submittedName>
</protein>
<organism evidence="3 4">
    <name type="scientific">Thalassobacillus cyri</name>
    <dbReference type="NCBI Taxonomy" id="571932"/>
    <lineage>
        <taxon>Bacteria</taxon>
        <taxon>Bacillati</taxon>
        <taxon>Bacillota</taxon>
        <taxon>Bacilli</taxon>
        <taxon>Bacillales</taxon>
        <taxon>Bacillaceae</taxon>
        <taxon>Thalassobacillus</taxon>
    </lineage>
</organism>
<evidence type="ECO:0000259" key="2">
    <source>
        <dbReference type="PROSITE" id="PS51781"/>
    </source>
</evidence>
<dbReference type="CDD" id="cd11614">
    <property type="entry name" value="SAF_CpaB_FlgA_like"/>
    <property type="match status" value="1"/>
</dbReference>
<feature type="domain" description="SH3b" evidence="2">
    <location>
        <begin position="227"/>
        <end position="301"/>
    </location>
</feature>
<reference evidence="3 4" key="1">
    <citation type="submission" date="2016-10" db="EMBL/GenBank/DDBJ databases">
        <authorList>
            <person name="de Groot N.N."/>
        </authorList>
    </citation>
    <scope>NUCLEOTIDE SEQUENCE [LARGE SCALE GENOMIC DNA]</scope>
    <source>
        <strain evidence="3 4">CCM7597</strain>
    </source>
</reference>
<dbReference type="SMART" id="SM00858">
    <property type="entry name" value="SAF"/>
    <property type="match status" value="1"/>
</dbReference>
<dbReference type="InterPro" id="IPR013974">
    <property type="entry name" value="SAF"/>
</dbReference>
<dbReference type="Pfam" id="PF08666">
    <property type="entry name" value="SAF"/>
    <property type="match status" value="1"/>
</dbReference>
<dbReference type="RefSeq" id="WP_093045183.1">
    <property type="nucleotide sequence ID" value="NZ_FNQR01000009.1"/>
</dbReference>
<dbReference type="Proteomes" id="UP000198584">
    <property type="component" value="Unassembled WGS sequence"/>
</dbReference>
<dbReference type="Pfam" id="PF08239">
    <property type="entry name" value="SH3_3"/>
    <property type="match status" value="1"/>
</dbReference>
<dbReference type="Gene3D" id="2.30.30.40">
    <property type="entry name" value="SH3 Domains"/>
    <property type="match status" value="1"/>
</dbReference>
<gene>
    <name evidence="3" type="ORF">SAMN05421743_10946</name>
</gene>
<dbReference type="NCBIfam" id="TIGR03177">
    <property type="entry name" value="pilus_cpaB"/>
    <property type="match status" value="1"/>
</dbReference>
<name>A0A1H4EGZ3_9BACI</name>
<dbReference type="InterPro" id="IPR031571">
    <property type="entry name" value="RcpC_dom"/>
</dbReference>
<dbReference type="STRING" id="571932.SAMN05421743_10946"/>
<dbReference type="Pfam" id="PF16976">
    <property type="entry name" value="RcpC"/>
    <property type="match status" value="1"/>
</dbReference>
<sequence length="302" mass="33717">MKPKKILMLALLSGIITTVIFYLFMEQARSSSGAEEAATVSIIAASEDIQQNQEITEDQLTVIEVDENEVHPQSVEDKAKVVGKLAATEIKAGEQLMSHRVQSGEEEDEVIALKITEGHRAFSINIDYVKSVSNMVEPEDYVDVVLSVGKEEATKTELIQEKVRVLAVGRRMVEKKQDAPEEEYHAVTLELSQEDTVKVINASERGRLQLSLYSKRVSEEKDIDEIKPNKVSSNLNPLPQRSAIRSGPGLDEAVITVVDQGTILRDLEQDSTDEQGRIWLNVETPDQQEGWISSRIVKYEAE</sequence>